<dbReference type="PROSITE" id="PS50977">
    <property type="entry name" value="HTH_TETR_2"/>
    <property type="match status" value="1"/>
</dbReference>
<name>A0A0R2I6K3_CARDV</name>
<sequence length="187" mass="21603">MARKKTITKLQILNAAYEVVRTEGFGGFTARNIAKKMKCSTQPIYLEFKNMDDLKNELFEKIKNYLKQEVYSNEHTGDALLDACINYIQFADKEKVLFRALYIENHLGIEKMHKISLDFAMRLMEENEDTKNLSKEDKFELFTKIWIVAQGIASLISSGLLPMNEEDIESNLRDALSDMILGARYSK</sequence>
<dbReference type="PATRIC" id="fig|1449336.4.peg.435"/>
<evidence type="ECO:0000313" key="4">
    <source>
        <dbReference type="EMBL" id="KRN57444.1"/>
    </source>
</evidence>
<dbReference type="EMBL" id="JQBS01000007">
    <property type="protein sequence ID" value="KRN57444.1"/>
    <property type="molecule type" value="Genomic_DNA"/>
</dbReference>
<organism evidence="4 5">
    <name type="scientific">Carnobacterium divergens DSM 20623</name>
    <dbReference type="NCBI Taxonomy" id="1449336"/>
    <lineage>
        <taxon>Bacteria</taxon>
        <taxon>Bacillati</taxon>
        <taxon>Bacillota</taxon>
        <taxon>Bacilli</taxon>
        <taxon>Lactobacillales</taxon>
        <taxon>Carnobacteriaceae</taxon>
        <taxon>Carnobacterium</taxon>
    </lineage>
</organism>
<dbReference type="InterPro" id="IPR050624">
    <property type="entry name" value="HTH-type_Tx_Regulator"/>
</dbReference>
<comment type="caution">
    <text evidence="4">The sequence shown here is derived from an EMBL/GenBank/DDBJ whole genome shotgun (WGS) entry which is preliminary data.</text>
</comment>
<dbReference type="RefSeq" id="WP_034570785.1">
    <property type="nucleotide sequence ID" value="NZ_JQBS01000007.1"/>
</dbReference>
<reference evidence="4 5" key="1">
    <citation type="journal article" date="2015" name="Genome Announc.">
        <title>Expanding the biotechnology potential of lactobacilli through comparative genomics of 213 strains and associated genera.</title>
        <authorList>
            <person name="Sun Z."/>
            <person name="Harris H.M."/>
            <person name="McCann A."/>
            <person name="Guo C."/>
            <person name="Argimon S."/>
            <person name="Zhang W."/>
            <person name="Yang X."/>
            <person name="Jeffery I.B."/>
            <person name="Cooney J.C."/>
            <person name="Kagawa T.F."/>
            <person name="Liu W."/>
            <person name="Song Y."/>
            <person name="Salvetti E."/>
            <person name="Wrobel A."/>
            <person name="Rasinkangas P."/>
            <person name="Parkhill J."/>
            <person name="Rea M.C."/>
            <person name="O'Sullivan O."/>
            <person name="Ritari J."/>
            <person name="Douillard F.P."/>
            <person name="Paul Ross R."/>
            <person name="Yang R."/>
            <person name="Briner A.E."/>
            <person name="Felis G.E."/>
            <person name="de Vos W.M."/>
            <person name="Barrangou R."/>
            <person name="Klaenhammer T.R."/>
            <person name="Caufield P.W."/>
            <person name="Cui Y."/>
            <person name="Zhang H."/>
            <person name="O'Toole P.W."/>
        </authorList>
    </citation>
    <scope>NUCLEOTIDE SEQUENCE [LARGE SCALE GENOMIC DNA]</scope>
    <source>
        <strain evidence="4 5">DSM 20623</strain>
    </source>
</reference>
<gene>
    <name evidence="4" type="ORF">IV74_GL000428</name>
</gene>
<evidence type="ECO:0000259" key="3">
    <source>
        <dbReference type="PROSITE" id="PS50977"/>
    </source>
</evidence>
<dbReference type="Pfam" id="PF00440">
    <property type="entry name" value="TetR_N"/>
    <property type="match status" value="1"/>
</dbReference>
<evidence type="ECO:0000256" key="1">
    <source>
        <dbReference type="ARBA" id="ARBA00023125"/>
    </source>
</evidence>
<dbReference type="SUPFAM" id="SSF48498">
    <property type="entry name" value="Tetracyclin repressor-like, C-terminal domain"/>
    <property type="match status" value="1"/>
</dbReference>
<dbReference type="eggNOG" id="COG1309">
    <property type="taxonomic scope" value="Bacteria"/>
</dbReference>
<keyword evidence="5" id="KW-1185">Reference proteome</keyword>
<dbReference type="PANTHER" id="PTHR43479">
    <property type="entry name" value="ACREF/ENVCD OPERON REPRESSOR-RELATED"/>
    <property type="match status" value="1"/>
</dbReference>
<evidence type="ECO:0000313" key="5">
    <source>
        <dbReference type="Proteomes" id="UP000051658"/>
    </source>
</evidence>
<dbReference type="AlphaFoldDB" id="A0A0R2I6K3"/>
<evidence type="ECO:0000256" key="2">
    <source>
        <dbReference type="PROSITE-ProRule" id="PRU00335"/>
    </source>
</evidence>
<dbReference type="InterPro" id="IPR036271">
    <property type="entry name" value="Tet_transcr_reg_TetR-rel_C_sf"/>
</dbReference>
<dbReference type="GeneID" id="89588416"/>
<keyword evidence="1 2" id="KW-0238">DNA-binding</keyword>
<accession>A0A0R2I6K3</accession>
<feature type="domain" description="HTH tetR-type" evidence="3">
    <location>
        <begin position="6"/>
        <end position="66"/>
    </location>
</feature>
<dbReference type="InterPro" id="IPR001647">
    <property type="entry name" value="HTH_TetR"/>
</dbReference>
<dbReference type="SUPFAM" id="SSF46689">
    <property type="entry name" value="Homeodomain-like"/>
    <property type="match status" value="1"/>
</dbReference>
<proteinExistence type="predicted"/>
<dbReference type="Gene3D" id="1.10.357.10">
    <property type="entry name" value="Tetracycline Repressor, domain 2"/>
    <property type="match status" value="1"/>
</dbReference>
<dbReference type="InterPro" id="IPR009057">
    <property type="entry name" value="Homeodomain-like_sf"/>
</dbReference>
<protein>
    <submittedName>
        <fullName evidence="4">TetR family transcriptional regulator</fullName>
    </submittedName>
</protein>
<dbReference type="PANTHER" id="PTHR43479:SF11">
    <property type="entry name" value="ACREF_ENVCD OPERON REPRESSOR-RELATED"/>
    <property type="match status" value="1"/>
</dbReference>
<dbReference type="GO" id="GO:0003677">
    <property type="term" value="F:DNA binding"/>
    <property type="evidence" value="ECO:0007669"/>
    <property type="project" value="UniProtKB-UniRule"/>
</dbReference>
<dbReference type="Proteomes" id="UP000051658">
    <property type="component" value="Unassembled WGS sequence"/>
</dbReference>
<feature type="DNA-binding region" description="H-T-H motif" evidence="2">
    <location>
        <begin position="29"/>
        <end position="48"/>
    </location>
</feature>
<dbReference type="Gene3D" id="1.10.10.60">
    <property type="entry name" value="Homeodomain-like"/>
    <property type="match status" value="1"/>
</dbReference>